<feature type="transmembrane region" description="Helical" evidence="1">
    <location>
        <begin position="282"/>
        <end position="303"/>
    </location>
</feature>
<dbReference type="AlphaFoldDB" id="A0A285N0C9"/>
<protein>
    <recommendedName>
        <fullName evidence="4">Type IV pilus assembly protein PilM</fullName>
    </recommendedName>
</protein>
<keyword evidence="1" id="KW-0812">Transmembrane</keyword>
<organism evidence="2 3">
    <name type="scientific">Persephonella hydrogeniphila</name>
    <dbReference type="NCBI Taxonomy" id="198703"/>
    <lineage>
        <taxon>Bacteria</taxon>
        <taxon>Pseudomonadati</taxon>
        <taxon>Aquificota</taxon>
        <taxon>Aquificia</taxon>
        <taxon>Aquificales</taxon>
        <taxon>Hydrogenothermaceae</taxon>
        <taxon>Persephonella</taxon>
    </lineage>
</organism>
<name>A0A285N0C9_9AQUI</name>
<keyword evidence="1" id="KW-0472">Membrane</keyword>
<evidence type="ECO:0000313" key="2">
    <source>
        <dbReference type="EMBL" id="SNZ02892.1"/>
    </source>
</evidence>
<gene>
    <name evidence="2" type="ORF">SAMN06265182_0237</name>
</gene>
<keyword evidence="1" id="KW-1133">Transmembrane helix</keyword>
<dbReference type="RefSeq" id="WP_096999437.1">
    <property type="nucleotide sequence ID" value="NZ_OBEI01000001.1"/>
</dbReference>
<dbReference type="OrthoDB" id="12408at2"/>
<keyword evidence="3" id="KW-1185">Reference proteome</keyword>
<evidence type="ECO:0000256" key="1">
    <source>
        <dbReference type="SAM" id="Phobius"/>
    </source>
</evidence>
<evidence type="ECO:0008006" key="4">
    <source>
        <dbReference type="Google" id="ProtNLM"/>
    </source>
</evidence>
<evidence type="ECO:0000313" key="3">
    <source>
        <dbReference type="Proteomes" id="UP000219036"/>
    </source>
</evidence>
<dbReference type="Proteomes" id="UP000219036">
    <property type="component" value="Unassembled WGS sequence"/>
</dbReference>
<sequence length="441" mass="51265">MKIYSVEVGRKIRKGITLNIKNKKAEFVSFEQKSKKVAVSIFYPDIVYSSVILPPVDDIETLSIIIRSRIGGLIEEGKDYTFVYIFQEKISENEFLYDIYALPLDRFNTIIELLETDLDRLSIFTLDNFSLVPFSEASFPEKNVFHFYGDEEKILTTISKNNTPLYIRANSIPDIASLEEMSNIYYENFNMTYMFATRNKRIDIDVILISGNASQNEEFINLCRNLTGMEIHTLKKEGFIKGLSDNDFTEYTLQIGTALLDEKFDFSPFELKKERAFNKISAGLSAISGILIVGAAFGILSAYSDISSKKEDFLRLKSKIEDKINKINRKLDIREVDYYKNYLEQIYLSNRINPVLIFDRYPSLFRLLNEKELKVFLDNDKQIVEIISEHQFDSLSEYVSFKETLRNIISKIKNISIKTTENEKKLSVKLFIKIERNIYED</sequence>
<accession>A0A285N0C9</accession>
<dbReference type="EMBL" id="OBEI01000001">
    <property type="protein sequence ID" value="SNZ02892.1"/>
    <property type="molecule type" value="Genomic_DNA"/>
</dbReference>
<reference evidence="3" key="1">
    <citation type="submission" date="2017-09" db="EMBL/GenBank/DDBJ databases">
        <authorList>
            <person name="Varghese N."/>
            <person name="Submissions S."/>
        </authorList>
    </citation>
    <scope>NUCLEOTIDE SEQUENCE [LARGE SCALE GENOMIC DNA]</scope>
    <source>
        <strain evidence="3">DSM 15103</strain>
    </source>
</reference>
<proteinExistence type="predicted"/>